<name>A0A7W7SSJ3_9ACTN</name>
<dbReference type="PANTHER" id="PTHR43649">
    <property type="entry name" value="ARABINOSE-BINDING PROTEIN-RELATED"/>
    <property type="match status" value="1"/>
</dbReference>
<accession>A0A7W7SSJ3</accession>
<keyword evidence="2" id="KW-0813">Transport</keyword>
<dbReference type="AlphaFoldDB" id="A0A7W7SSJ3"/>
<evidence type="ECO:0000256" key="1">
    <source>
        <dbReference type="SAM" id="SignalP"/>
    </source>
</evidence>
<dbReference type="SUPFAM" id="SSF53850">
    <property type="entry name" value="Periplasmic binding protein-like II"/>
    <property type="match status" value="1"/>
</dbReference>
<feature type="chain" id="PRO_5039655947" evidence="1">
    <location>
        <begin position="22"/>
        <end position="427"/>
    </location>
</feature>
<comment type="caution">
    <text evidence="2">The sequence shown here is derived from an EMBL/GenBank/DDBJ whole genome shotgun (WGS) entry which is preliminary data.</text>
</comment>
<feature type="signal peptide" evidence="1">
    <location>
        <begin position="1"/>
        <end position="21"/>
    </location>
</feature>
<dbReference type="Pfam" id="PF01547">
    <property type="entry name" value="SBP_bac_1"/>
    <property type="match status" value="1"/>
</dbReference>
<protein>
    <submittedName>
        <fullName evidence="2">Multiple sugar transport system substrate-binding protein</fullName>
    </submittedName>
</protein>
<keyword evidence="2" id="KW-0762">Sugar transport</keyword>
<evidence type="ECO:0000313" key="2">
    <source>
        <dbReference type="EMBL" id="MBB4960193.1"/>
    </source>
</evidence>
<dbReference type="Gene3D" id="3.40.190.10">
    <property type="entry name" value="Periplasmic binding protein-like II"/>
    <property type="match status" value="1"/>
</dbReference>
<dbReference type="InterPro" id="IPR050490">
    <property type="entry name" value="Bact_solute-bd_prot1"/>
</dbReference>
<dbReference type="InterPro" id="IPR006059">
    <property type="entry name" value="SBP"/>
</dbReference>
<reference evidence="2 3" key="1">
    <citation type="submission" date="2020-08" db="EMBL/GenBank/DDBJ databases">
        <title>Sequencing the genomes of 1000 actinobacteria strains.</title>
        <authorList>
            <person name="Klenk H.-P."/>
        </authorList>
    </citation>
    <scope>NUCLEOTIDE SEQUENCE [LARGE SCALE GENOMIC DNA]</scope>
    <source>
        <strain evidence="2 3">DSM 45886</strain>
    </source>
</reference>
<organism evidence="2 3">
    <name type="scientific">Micromonospora polyrhachis</name>
    <dbReference type="NCBI Taxonomy" id="1282883"/>
    <lineage>
        <taxon>Bacteria</taxon>
        <taxon>Bacillati</taxon>
        <taxon>Actinomycetota</taxon>
        <taxon>Actinomycetes</taxon>
        <taxon>Micromonosporales</taxon>
        <taxon>Micromonosporaceae</taxon>
        <taxon>Micromonospora</taxon>
    </lineage>
</organism>
<evidence type="ECO:0000313" key="3">
    <source>
        <dbReference type="Proteomes" id="UP000578819"/>
    </source>
</evidence>
<keyword evidence="1" id="KW-0732">Signal</keyword>
<dbReference type="PANTHER" id="PTHR43649:SF12">
    <property type="entry name" value="DIACETYLCHITOBIOSE BINDING PROTEIN DASA"/>
    <property type="match status" value="1"/>
</dbReference>
<gene>
    <name evidence="2" type="ORF">FHR38_003926</name>
</gene>
<sequence>MKTGKGLRVTAAALAGMVALAACGGGDDAADSGPATLRMTVWTANEAHLKLFNEIADEYKKTHSNIAEIKFDPLPFDNYTTTLTTQIAGGNAPDLAWIFENSAPDFVSSGALLPLDETLKKTEGYGYDDLSPATLKLWQDGGKLYAYPFSTSPFGVFVNTDLLKKAGQKTPAELIAAGQWNWTNALAAASAANAATGKAGIVIRDFDYKGWDNLSTYFTGWGAQAWSADGKTCGFTSPEMVDAMTTLHKAIFVDKAMPGPGTTADFFAGEAAMTVTQISRASLLKKDGFGWDLVPLPAGPKGNYSVVGQAGLGVLKKSKHAQAAADFLAYFTNATNSAKLAQFFPPPRQSQLTAETLAKTNPTLTPEQLQKVVIDGITNGVVKPNHAGQAELSQQVRASLDPLWKADADVKAVLDGVCTKIQPLLAK</sequence>
<dbReference type="PROSITE" id="PS51257">
    <property type="entry name" value="PROKAR_LIPOPROTEIN"/>
    <property type="match status" value="1"/>
</dbReference>
<dbReference type="EMBL" id="JACHJW010000001">
    <property type="protein sequence ID" value="MBB4960193.1"/>
    <property type="molecule type" value="Genomic_DNA"/>
</dbReference>
<dbReference type="Proteomes" id="UP000578819">
    <property type="component" value="Unassembled WGS sequence"/>
</dbReference>
<dbReference type="RefSeq" id="WP_312882279.1">
    <property type="nucleotide sequence ID" value="NZ_JACHJW010000001.1"/>
</dbReference>
<dbReference type="CDD" id="cd13585">
    <property type="entry name" value="PBP2_TMBP_like"/>
    <property type="match status" value="1"/>
</dbReference>
<keyword evidence="3" id="KW-1185">Reference proteome</keyword>
<proteinExistence type="predicted"/>